<dbReference type="EC" id="2.7.7.65" evidence="1"/>
<dbReference type="InterPro" id="IPR029787">
    <property type="entry name" value="Nucleotide_cyclase"/>
</dbReference>
<dbReference type="eggNOG" id="COG3706">
    <property type="taxonomic scope" value="Bacteria"/>
</dbReference>
<dbReference type="PROSITE" id="PS50887">
    <property type="entry name" value="GGDEF"/>
    <property type="match status" value="1"/>
</dbReference>
<dbReference type="GO" id="GO:0052621">
    <property type="term" value="F:diguanylate cyclase activity"/>
    <property type="evidence" value="ECO:0007669"/>
    <property type="project" value="UniProtKB-EC"/>
</dbReference>
<dbReference type="Gene3D" id="3.30.70.270">
    <property type="match status" value="1"/>
</dbReference>
<comment type="catalytic activity">
    <reaction evidence="2">
        <text>2 GTP = 3',3'-c-di-GMP + 2 diphosphate</text>
        <dbReference type="Rhea" id="RHEA:24898"/>
        <dbReference type="ChEBI" id="CHEBI:33019"/>
        <dbReference type="ChEBI" id="CHEBI:37565"/>
        <dbReference type="ChEBI" id="CHEBI:58805"/>
        <dbReference type="EC" id="2.7.7.65"/>
    </reaction>
</comment>
<organism evidence="4 5">
    <name type="scientific">Sinorhizobium fredii (strain USDA 257)</name>
    <dbReference type="NCBI Taxonomy" id="1185652"/>
    <lineage>
        <taxon>Bacteria</taxon>
        <taxon>Pseudomonadati</taxon>
        <taxon>Pseudomonadota</taxon>
        <taxon>Alphaproteobacteria</taxon>
        <taxon>Hyphomicrobiales</taxon>
        <taxon>Rhizobiaceae</taxon>
        <taxon>Sinorhizobium/Ensifer group</taxon>
        <taxon>Sinorhizobium</taxon>
    </lineage>
</organism>
<sequence length="331" mass="37531">MNSHHHPNFCINEDGLKSKDMAKDITRLIELFETSPVLVAAYDEFDRLRYANAAFRSAYFIEADEKPLWPDLMRRNFHAQRGTVIRAGDFEEWLRSTQSRRGKVGFRAFETDLFDGRWVWMTETVEKDGWMLCVATDVTGLKAKTRTVRQDRDLAIKASYTDELTGVANRRFVTARIGDMLQRHGGNQASPGCLCVLDIDRFKSINDQFGHQTGDSVLRDFAMRIHRLVRRTDCFGRVGGEEFVLTLPATPIEQAKLILERMLASVRKSRPLQERPDFGYTFSAGIAGAQSGDTALSLYARADRALYMAKLAGRDRIHLDESDPNRSAIAG</sequence>
<evidence type="ECO:0000259" key="3">
    <source>
        <dbReference type="PROSITE" id="PS50887"/>
    </source>
</evidence>
<dbReference type="AlphaFoldDB" id="I3X1G8"/>
<dbReference type="InterPro" id="IPR050469">
    <property type="entry name" value="Diguanylate_Cyclase"/>
</dbReference>
<dbReference type="EMBL" id="CP003563">
    <property type="protein sequence ID" value="AFL49724.1"/>
    <property type="molecule type" value="Genomic_DNA"/>
</dbReference>
<name>I3X1G8_SINF2</name>
<proteinExistence type="predicted"/>
<dbReference type="PANTHER" id="PTHR45138:SF9">
    <property type="entry name" value="DIGUANYLATE CYCLASE DGCM-RELATED"/>
    <property type="match status" value="1"/>
</dbReference>
<keyword evidence="4" id="KW-0548">Nucleotidyltransferase</keyword>
<dbReference type="NCBIfam" id="TIGR00254">
    <property type="entry name" value="GGDEF"/>
    <property type="match status" value="1"/>
</dbReference>
<dbReference type="KEGG" id="sfd:USDA257_c11330"/>
<feature type="domain" description="GGDEF" evidence="3">
    <location>
        <begin position="190"/>
        <end position="322"/>
    </location>
</feature>
<dbReference type="Proteomes" id="UP000006180">
    <property type="component" value="Chromosome"/>
</dbReference>
<protein>
    <recommendedName>
        <fullName evidence="1">diguanylate cyclase</fullName>
        <ecNumber evidence="1">2.7.7.65</ecNumber>
    </recommendedName>
</protein>
<reference evidence="4 5" key="1">
    <citation type="journal article" date="2012" name="J. Bacteriol.">
        <title>Complete genome sequence of the broad-host-range strain Sinorhizobium fredii USDA257.</title>
        <authorList>
            <person name="Schuldes J."/>
            <person name="Rodriguez Orbegoso M."/>
            <person name="Schmeisser C."/>
            <person name="Krishnan H.B."/>
            <person name="Daniel R."/>
            <person name="Streit W.R."/>
        </authorList>
    </citation>
    <scope>NUCLEOTIDE SEQUENCE [LARGE SCALE GENOMIC DNA]</scope>
    <source>
        <strain evidence="4 5">USDA 257</strain>
    </source>
</reference>
<accession>I3X1G8</accession>
<dbReference type="InterPro" id="IPR000160">
    <property type="entry name" value="GGDEF_dom"/>
</dbReference>
<dbReference type="STRING" id="1185652.USDA257_c11330"/>
<evidence type="ECO:0000313" key="4">
    <source>
        <dbReference type="EMBL" id="AFL49724.1"/>
    </source>
</evidence>
<evidence type="ECO:0000313" key="5">
    <source>
        <dbReference type="Proteomes" id="UP000006180"/>
    </source>
</evidence>
<dbReference type="CDD" id="cd01949">
    <property type="entry name" value="GGDEF"/>
    <property type="match status" value="1"/>
</dbReference>
<dbReference type="HOGENOM" id="CLU_000445_11_4_5"/>
<evidence type="ECO:0000256" key="1">
    <source>
        <dbReference type="ARBA" id="ARBA00012528"/>
    </source>
</evidence>
<dbReference type="PATRIC" id="fig|1185652.3.peg.1179"/>
<dbReference type="SMART" id="SM00267">
    <property type="entry name" value="GGDEF"/>
    <property type="match status" value="1"/>
</dbReference>
<dbReference type="FunFam" id="3.30.70.270:FF:000001">
    <property type="entry name" value="Diguanylate cyclase domain protein"/>
    <property type="match status" value="1"/>
</dbReference>
<dbReference type="SUPFAM" id="SSF55073">
    <property type="entry name" value="Nucleotide cyclase"/>
    <property type="match status" value="1"/>
</dbReference>
<gene>
    <name evidence="4" type="primary">pleD1</name>
    <name evidence="4" type="ORF">USDA257_c11330</name>
</gene>
<dbReference type="Pfam" id="PF00990">
    <property type="entry name" value="GGDEF"/>
    <property type="match status" value="1"/>
</dbReference>
<keyword evidence="4" id="KW-0808">Transferase</keyword>
<evidence type="ECO:0000256" key="2">
    <source>
        <dbReference type="ARBA" id="ARBA00034247"/>
    </source>
</evidence>
<dbReference type="InterPro" id="IPR043128">
    <property type="entry name" value="Rev_trsase/Diguanyl_cyclase"/>
</dbReference>
<dbReference type="PANTHER" id="PTHR45138">
    <property type="entry name" value="REGULATORY COMPONENTS OF SENSORY TRANSDUCTION SYSTEM"/>
    <property type="match status" value="1"/>
</dbReference>